<evidence type="ECO:0000313" key="1">
    <source>
        <dbReference type="EMBL" id="MDP4540920.1"/>
    </source>
</evidence>
<dbReference type="Proteomes" id="UP001235664">
    <property type="component" value="Unassembled WGS sequence"/>
</dbReference>
<dbReference type="PANTHER" id="PTHR39456:SF1">
    <property type="entry name" value="METAL-DEPENDENT HYDROLASE"/>
    <property type="match status" value="1"/>
</dbReference>
<name>A0ABT9HC65_9SPHN</name>
<dbReference type="GO" id="GO:0016787">
    <property type="term" value="F:hydrolase activity"/>
    <property type="evidence" value="ECO:0007669"/>
    <property type="project" value="UniProtKB-KW"/>
</dbReference>
<reference evidence="1 2" key="1">
    <citation type="submission" date="2023-08" db="EMBL/GenBank/DDBJ databases">
        <title>genomic of DY56.</title>
        <authorList>
            <person name="Wang Y."/>
        </authorList>
    </citation>
    <scope>NUCLEOTIDE SEQUENCE [LARGE SCALE GENOMIC DNA]</scope>
    <source>
        <strain evidence="1 2">DY56-A-20</strain>
    </source>
</reference>
<gene>
    <name evidence="1" type="ORF">Q9K01_14930</name>
</gene>
<protein>
    <submittedName>
        <fullName evidence="1">Metal-dependent hydrolase</fullName>
        <ecNumber evidence="1">3.-.-.-</ecNumber>
    </submittedName>
</protein>
<dbReference type="RefSeq" id="WP_305930921.1">
    <property type="nucleotide sequence ID" value="NZ_JAVAIL010000007.1"/>
</dbReference>
<dbReference type="PIRSF" id="PIRSF007580">
    <property type="entry name" value="UCP07580"/>
    <property type="match status" value="1"/>
</dbReference>
<organism evidence="1 2">
    <name type="scientific">Qipengyuania benthica</name>
    <dbReference type="NCBI Taxonomy" id="3067651"/>
    <lineage>
        <taxon>Bacteria</taxon>
        <taxon>Pseudomonadati</taxon>
        <taxon>Pseudomonadota</taxon>
        <taxon>Alphaproteobacteria</taxon>
        <taxon>Sphingomonadales</taxon>
        <taxon>Erythrobacteraceae</taxon>
        <taxon>Qipengyuania</taxon>
    </lineage>
</organism>
<evidence type="ECO:0000313" key="2">
    <source>
        <dbReference type="Proteomes" id="UP001235664"/>
    </source>
</evidence>
<dbReference type="EC" id="3.-.-.-" evidence="1"/>
<keyword evidence="1" id="KW-0378">Hydrolase</keyword>
<dbReference type="EMBL" id="JAVAIL010000007">
    <property type="protein sequence ID" value="MDP4540920.1"/>
    <property type="molecule type" value="Genomic_DNA"/>
</dbReference>
<comment type="caution">
    <text evidence="1">The sequence shown here is derived from an EMBL/GenBank/DDBJ whole genome shotgun (WGS) entry which is preliminary data.</text>
</comment>
<dbReference type="PANTHER" id="PTHR39456">
    <property type="entry name" value="METAL-DEPENDENT HYDROLASE"/>
    <property type="match status" value="1"/>
</dbReference>
<accession>A0ABT9HC65</accession>
<dbReference type="InterPro" id="IPR016516">
    <property type="entry name" value="UCP07580"/>
</dbReference>
<sequence length="315" mass="36425">MRNRFLTIVVTRNSPIDPGSDLEPGRADDKRQIAARGATPEEHALIVRDQRFDRQHKTARWWHSNDPVATAWYNSVSASLPRGEAFFIDTLKTFRADLPPRLAAEVKAFTRQEINHTREHVAFNRLVQDHGYDVESIDRGIHDMLALTEGRPPEFNLAITIALEHFAAIISRQLLAHPEYLAGADPVAADVWRWHATEEIEHKGLVYDVWLHATRDWSAWKRWKVRSLIALLITRKYFGNRVRDAIGLLMQDGFDRRTAKRKLRAFLWWKPGMMRRMFFEWAAILKPGFHPWQHDDRALIGLGDSPYAAAVMPAE</sequence>
<proteinExistence type="predicted"/>
<keyword evidence="2" id="KW-1185">Reference proteome</keyword>
<dbReference type="Pfam" id="PF10118">
    <property type="entry name" value="Metal_hydrol"/>
    <property type="match status" value="1"/>
</dbReference>